<keyword evidence="11" id="KW-0995">Kinetochore</keyword>
<keyword evidence="5 11" id="KW-0132">Cell division</keyword>
<dbReference type="AlphaFoldDB" id="A0A2B4SIY2"/>
<evidence type="ECO:0000256" key="3">
    <source>
        <dbReference type="ARBA" id="ARBA00013692"/>
    </source>
</evidence>
<comment type="subcellular location">
    <subcellularLocation>
        <location evidence="1">Chromosome</location>
        <location evidence="1">Centromere</location>
    </subcellularLocation>
    <subcellularLocation>
        <location evidence="11">Nucleus</location>
    </subcellularLocation>
    <subcellularLocation>
        <location evidence="11">Chromosome</location>
        <location evidence="11">Centromere</location>
        <location evidence="11">Kinetochore</location>
    </subcellularLocation>
</comment>
<protein>
    <recommendedName>
        <fullName evidence="3 11">Kinetochore protein SPC25</fullName>
    </recommendedName>
</protein>
<dbReference type="CDD" id="cd23784">
    <property type="entry name" value="RWD_Spc25"/>
    <property type="match status" value="1"/>
</dbReference>
<dbReference type="GO" id="GO:0007059">
    <property type="term" value="P:chromosome segregation"/>
    <property type="evidence" value="ECO:0007669"/>
    <property type="project" value="InterPro"/>
</dbReference>
<comment type="similarity">
    <text evidence="2 11">Belongs to the SPC25 family.</text>
</comment>
<dbReference type="GO" id="GO:0051301">
    <property type="term" value="P:cell division"/>
    <property type="evidence" value="ECO:0007669"/>
    <property type="project" value="UniProtKB-UniRule"/>
</dbReference>
<keyword evidence="15" id="KW-1185">Reference proteome</keyword>
<dbReference type="PANTHER" id="PTHR14281">
    <property type="entry name" value="KINETOCHORE PROTEIN SPC25-RELATED"/>
    <property type="match status" value="1"/>
</dbReference>
<evidence type="ECO:0000256" key="4">
    <source>
        <dbReference type="ARBA" id="ARBA00022454"/>
    </source>
</evidence>
<keyword evidence="11" id="KW-0539">Nucleus</keyword>
<evidence type="ECO:0000256" key="1">
    <source>
        <dbReference type="ARBA" id="ARBA00004584"/>
    </source>
</evidence>
<evidence type="ECO:0000313" key="15">
    <source>
        <dbReference type="Proteomes" id="UP000225706"/>
    </source>
</evidence>
<evidence type="ECO:0000256" key="11">
    <source>
        <dbReference type="RuleBase" id="RU367150"/>
    </source>
</evidence>
<feature type="domain" description="Chromosome segregation protein Spc25 C-terminal" evidence="13">
    <location>
        <begin position="156"/>
        <end position="226"/>
    </location>
</feature>
<dbReference type="Gene3D" id="3.30.457.50">
    <property type="entry name" value="Chromosome segregation protein Spc25"/>
    <property type="match status" value="1"/>
</dbReference>
<dbReference type="Proteomes" id="UP000225706">
    <property type="component" value="Unassembled WGS sequence"/>
</dbReference>
<gene>
    <name evidence="14" type="primary">SPC25</name>
    <name evidence="14" type="ORF">AWC38_SpisGene6838</name>
</gene>
<evidence type="ECO:0000313" key="14">
    <source>
        <dbReference type="EMBL" id="PFX28432.1"/>
    </source>
</evidence>
<dbReference type="GO" id="GO:0005634">
    <property type="term" value="C:nucleus"/>
    <property type="evidence" value="ECO:0007669"/>
    <property type="project" value="UniProtKB-SubCell"/>
</dbReference>
<feature type="coiled-coil region" evidence="12">
    <location>
        <begin position="40"/>
        <end position="130"/>
    </location>
</feature>
<dbReference type="OrthoDB" id="6353017at2759"/>
<organism evidence="14 15">
    <name type="scientific">Stylophora pistillata</name>
    <name type="common">Smooth cauliflower coral</name>
    <dbReference type="NCBI Taxonomy" id="50429"/>
    <lineage>
        <taxon>Eukaryota</taxon>
        <taxon>Metazoa</taxon>
        <taxon>Cnidaria</taxon>
        <taxon>Anthozoa</taxon>
        <taxon>Hexacorallia</taxon>
        <taxon>Scleractinia</taxon>
        <taxon>Astrocoeniina</taxon>
        <taxon>Pocilloporidae</taxon>
        <taxon>Stylophora</taxon>
    </lineage>
</organism>
<comment type="subunit">
    <text evidence="10">Component of the NDC80 complex, which is composed of ndc80, cdca1, spbc24 and spbc25. The NDC80 complex interacts with mis12 and zwint.</text>
</comment>
<evidence type="ECO:0000256" key="9">
    <source>
        <dbReference type="ARBA" id="ARBA00023328"/>
    </source>
</evidence>
<keyword evidence="6 11" id="KW-0498">Mitosis</keyword>
<comment type="caution">
    <text evidence="14">The sequence shown here is derived from an EMBL/GenBank/DDBJ whole genome shotgun (WGS) entry which is preliminary data.</text>
</comment>
<dbReference type="InterPro" id="IPR045143">
    <property type="entry name" value="Spc25"/>
</dbReference>
<evidence type="ECO:0000256" key="7">
    <source>
        <dbReference type="ARBA" id="ARBA00023054"/>
    </source>
</evidence>
<dbReference type="GO" id="GO:0031262">
    <property type="term" value="C:Ndc80 complex"/>
    <property type="evidence" value="ECO:0007669"/>
    <property type="project" value="InterPro"/>
</dbReference>
<dbReference type="InterPro" id="IPR013255">
    <property type="entry name" value="Spc25_C"/>
</dbReference>
<name>A0A2B4SIY2_STYPI</name>
<keyword evidence="8 11" id="KW-0131">Cell cycle</keyword>
<reference evidence="15" key="1">
    <citation type="journal article" date="2017" name="bioRxiv">
        <title>Comparative analysis of the genomes of Stylophora pistillata and Acropora digitifera provides evidence for extensive differences between species of corals.</title>
        <authorList>
            <person name="Voolstra C.R."/>
            <person name="Li Y."/>
            <person name="Liew Y.J."/>
            <person name="Baumgarten S."/>
            <person name="Zoccola D."/>
            <person name="Flot J.-F."/>
            <person name="Tambutte S."/>
            <person name="Allemand D."/>
            <person name="Aranda M."/>
        </authorList>
    </citation>
    <scope>NUCLEOTIDE SEQUENCE [LARGE SCALE GENOMIC DNA]</scope>
</reference>
<keyword evidence="4 11" id="KW-0158">Chromosome</keyword>
<evidence type="ECO:0000256" key="5">
    <source>
        <dbReference type="ARBA" id="ARBA00022618"/>
    </source>
</evidence>
<sequence length="233" mass="27690">MGSVTKEELENLAVNLKKVQDKFLNDWTGETFRKARLEDKEDHENILTKGKEEMRHLEETINQYHFQSEKNLEVLRQRAEEVAKLERELRELQISAERLVEQRNQNQKHFEETESQLRKRQEEISAKEQSTSYKIKQFTKGTEYFKERLGLSFKKVDEEHLQFVFKYIDPKDEDKPFVFTVAITSQDKYKVKDCIPEVKGLSEMVEKLNSTNNFSAFVVAMRGKFKDLVEKEN</sequence>
<dbReference type="PANTHER" id="PTHR14281:SF0">
    <property type="entry name" value="KINETOCHORE PROTEIN SPC25"/>
    <property type="match status" value="1"/>
</dbReference>
<comment type="function">
    <text evidence="11">Acts as a component of the essential kinetochore-associated NDC80 complex, which is required for chromosome segregation and spindle checkpoint activity.</text>
</comment>
<evidence type="ECO:0000256" key="6">
    <source>
        <dbReference type="ARBA" id="ARBA00022776"/>
    </source>
</evidence>
<proteinExistence type="inferred from homology"/>
<keyword evidence="7 12" id="KW-0175">Coiled coil</keyword>
<evidence type="ECO:0000256" key="10">
    <source>
        <dbReference type="ARBA" id="ARBA00065771"/>
    </source>
</evidence>
<dbReference type="FunFam" id="3.30.457.50:FF:000001">
    <property type="entry name" value="Probable kinetochore protein spc25"/>
    <property type="match status" value="1"/>
</dbReference>
<dbReference type="EMBL" id="LSMT01000083">
    <property type="protein sequence ID" value="PFX28432.1"/>
    <property type="molecule type" value="Genomic_DNA"/>
</dbReference>
<evidence type="ECO:0000256" key="12">
    <source>
        <dbReference type="SAM" id="Coils"/>
    </source>
</evidence>
<evidence type="ECO:0000256" key="2">
    <source>
        <dbReference type="ARBA" id="ARBA00006379"/>
    </source>
</evidence>
<accession>A0A2B4SIY2</accession>
<evidence type="ECO:0000259" key="13">
    <source>
        <dbReference type="Pfam" id="PF08234"/>
    </source>
</evidence>
<evidence type="ECO:0000256" key="8">
    <source>
        <dbReference type="ARBA" id="ARBA00023306"/>
    </source>
</evidence>
<dbReference type="STRING" id="50429.A0A2B4SIY2"/>
<keyword evidence="9 11" id="KW-0137">Centromere</keyword>
<dbReference type="Pfam" id="PF08234">
    <property type="entry name" value="Spindle_Spc25"/>
    <property type="match status" value="1"/>
</dbReference>